<dbReference type="EMBL" id="BK032632">
    <property type="protein sequence ID" value="DAF52327.1"/>
    <property type="molecule type" value="Genomic_DNA"/>
</dbReference>
<evidence type="ECO:0000313" key="1">
    <source>
        <dbReference type="EMBL" id="DAF52327.1"/>
    </source>
</evidence>
<organism evidence="1">
    <name type="scientific">Siphoviridae sp. ct7Qv4</name>
    <dbReference type="NCBI Taxonomy" id="2827786"/>
    <lineage>
        <taxon>Viruses</taxon>
        <taxon>Duplodnaviria</taxon>
        <taxon>Heunggongvirae</taxon>
        <taxon>Uroviricota</taxon>
        <taxon>Caudoviricetes</taxon>
    </lineage>
</organism>
<name>A0A8S5SNR8_9CAUD</name>
<reference evidence="1" key="1">
    <citation type="journal article" date="2021" name="Proc. Natl. Acad. Sci. U.S.A.">
        <title>A Catalog of Tens of Thousands of Viruses from Human Metagenomes Reveals Hidden Associations with Chronic Diseases.</title>
        <authorList>
            <person name="Tisza M.J."/>
            <person name="Buck C.B."/>
        </authorList>
    </citation>
    <scope>NUCLEOTIDE SEQUENCE</scope>
    <source>
        <strain evidence="1">Ct7Qv4</strain>
    </source>
</reference>
<accession>A0A8S5SNR8</accession>
<proteinExistence type="predicted"/>
<protein>
    <submittedName>
        <fullName evidence="1">Transcriptional regulator FleQ factor, AAA+, ATPase, c-di-GMP</fullName>
    </submittedName>
</protein>
<sequence>MRNKRLHTRLAKRGQVSDFARFLCMSRQGLYKALKQEKRNLWVLYARYAREIFMLGQKVYYLKLSEENPNIFDGVVFAETISPKGRRMYGIKTQEGKVYKESAYVFRDKELAKATFDAMLPMAQEIYKIQNEAQEKIDAIRDKLLGEPEFPEFMENKDEEE</sequence>